<evidence type="ECO:0000256" key="1">
    <source>
        <dbReference type="SAM" id="MobiDB-lite"/>
    </source>
</evidence>
<dbReference type="EMBL" id="JBBHLL010000036">
    <property type="protein sequence ID" value="KAK7826030.1"/>
    <property type="molecule type" value="Genomic_DNA"/>
</dbReference>
<feature type="region of interest" description="Disordered" evidence="1">
    <location>
        <begin position="1"/>
        <end position="32"/>
    </location>
</feature>
<protein>
    <submittedName>
        <fullName evidence="2">Uncharacterized protein</fullName>
    </submittedName>
</protein>
<dbReference type="AlphaFoldDB" id="A0AAW0JHQ3"/>
<dbReference type="Proteomes" id="UP001488838">
    <property type="component" value="Unassembled WGS sequence"/>
</dbReference>
<name>A0AAW0JHQ3_MYOGA</name>
<keyword evidence="3" id="KW-1185">Reference proteome</keyword>
<organism evidence="2 3">
    <name type="scientific">Myodes glareolus</name>
    <name type="common">Bank vole</name>
    <name type="synonym">Clethrionomys glareolus</name>
    <dbReference type="NCBI Taxonomy" id="447135"/>
    <lineage>
        <taxon>Eukaryota</taxon>
        <taxon>Metazoa</taxon>
        <taxon>Chordata</taxon>
        <taxon>Craniata</taxon>
        <taxon>Vertebrata</taxon>
        <taxon>Euteleostomi</taxon>
        <taxon>Mammalia</taxon>
        <taxon>Eutheria</taxon>
        <taxon>Euarchontoglires</taxon>
        <taxon>Glires</taxon>
        <taxon>Rodentia</taxon>
        <taxon>Myomorpha</taxon>
        <taxon>Muroidea</taxon>
        <taxon>Cricetidae</taxon>
        <taxon>Arvicolinae</taxon>
        <taxon>Myodes</taxon>
    </lineage>
</organism>
<proteinExistence type="predicted"/>
<gene>
    <name evidence="2" type="ORF">U0070_009911</name>
</gene>
<evidence type="ECO:0000313" key="2">
    <source>
        <dbReference type="EMBL" id="KAK7826030.1"/>
    </source>
</evidence>
<comment type="caution">
    <text evidence="2">The sequence shown here is derived from an EMBL/GenBank/DDBJ whole genome shotgun (WGS) entry which is preliminary data.</text>
</comment>
<reference evidence="2 3" key="1">
    <citation type="journal article" date="2023" name="bioRxiv">
        <title>Conserved and derived expression patterns and positive selection on dental genes reveal complex evolutionary context of ever-growing rodent molars.</title>
        <authorList>
            <person name="Calamari Z.T."/>
            <person name="Song A."/>
            <person name="Cohen E."/>
            <person name="Akter M."/>
            <person name="Roy R.D."/>
            <person name="Hallikas O."/>
            <person name="Christensen M.M."/>
            <person name="Li P."/>
            <person name="Marangoni P."/>
            <person name="Jernvall J."/>
            <person name="Klein O.D."/>
        </authorList>
    </citation>
    <scope>NUCLEOTIDE SEQUENCE [LARGE SCALE GENOMIC DNA]</scope>
    <source>
        <strain evidence="2">V071</strain>
    </source>
</reference>
<accession>A0AAW0JHQ3</accession>
<sequence>MELLAPMEFRENCQESEASPSPMAPVKHETDQHRTTHNQYSTILVVENKKAELVVIAHNLPPFSLQHQLVHALNLNEQYTEGFSTCHVQEGECPDGLDPQNPVYAEETSPSAIVNGFSERLRPATFRESGWIASLFSPSPTGLGAQTIREGMNKWDLLKLRSFCKAKDTVSKTKRLPSDWEKIFTNPSSDKEVPDWFAAARAQREQESREARVPYWTQKPAVQLHVAKAV</sequence>
<evidence type="ECO:0000313" key="3">
    <source>
        <dbReference type="Proteomes" id="UP001488838"/>
    </source>
</evidence>